<dbReference type="EMBL" id="JABBWG010000005">
    <property type="protein sequence ID" value="KAG1822648.1"/>
    <property type="molecule type" value="Genomic_DNA"/>
</dbReference>
<comment type="caution">
    <text evidence="3">The sequence shown here is derived from an EMBL/GenBank/DDBJ whole genome shotgun (WGS) entry which is preliminary data.</text>
</comment>
<dbReference type="Pfam" id="PF20153">
    <property type="entry name" value="DUF6535"/>
    <property type="match status" value="1"/>
</dbReference>
<evidence type="ECO:0000313" key="3">
    <source>
        <dbReference type="EMBL" id="KAG1822648.1"/>
    </source>
</evidence>
<keyword evidence="1" id="KW-0812">Transmembrane</keyword>
<reference evidence="3" key="1">
    <citation type="journal article" date="2020" name="New Phytol.">
        <title>Comparative genomics reveals dynamic genome evolution in host specialist ectomycorrhizal fungi.</title>
        <authorList>
            <person name="Lofgren L.A."/>
            <person name="Nguyen N.H."/>
            <person name="Vilgalys R."/>
            <person name="Ruytinx J."/>
            <person name="Liao H.L."/>
            <person name="Branco S."/>
            <person name="Kuo A."/>
            <person name="LaButti K."/>
            <person name="Lipzen A."/>
            <person name="Andreopoulos W."/>
            <person name="Pangilinan J."/>
            <person name="Riley R."/>
            <person name="Hundley H."/>
            <person name="Na H."/>
            <person name="Barry K."/>
            <person name="Grigoriev I.V."/>
            <person name="Stajich J.E."/>
            <person name="Kennedy P.G."/>
        </authorList>
    </citation>
    <scope>NUCLEOTIDE SEQUENCE</scope>
    <source>
        <strain evidence="3">MN1</strain>
    </source>
</reference>
<evidence type="ECO:0000313" key="4">
    <source>
        <dbReference type="Proteomes" id="UP000807769"/>
    </source>
</evidence>
<dbReference type="InterPro" id="IPR045338">
    <property type="entry name" value="DUF6535"/>
</dbReference>
<feature type="domain" description="DUF6535" evidence="2">
    <location>
        <begin position="4"/>
        <end position="55"/>
    </location>
</feature>
<sequence length="369" mass="41773">MANRGRGTLEERGMRRQMKLDGVEYFRLRAVLQTFLVLLQISFLLFGLSLSANVWVKQTKISSVVICTTAFGILFYVGIILMSALCPDSPFQTPGPGLFTAICQKIIPKTFRSTRNTGRFAKSSAIRWILETLTNPEVVEAAAMIVPCVQWPPSLDVSTVFARLRRHFMACRDTDKEELYVKYGKAMAHLCIQSGKISRGLLEFYSDNKFQTTQSRLVHDAFMAGRAAYNQFKKSWAEDAKPKHRASARTALRTMLVHGLSFRLSCPDDEELTWRGDLQWRYSDGHTPSCEEFDWLVDYLADGAEYPTDDETEGDALLALSAMRGLGSSTRRLSYIRSLIRCMDSPRPPRVRHSALRAVFEAREELASI</sequence>
<feature type="transmembrane region" description="Helical" evidence="1">
    <location>
        <begin position="64"/>
        <end position="85"/>
    </location>
</feature>
<keyword evidence="4" id="KW-1185">Reference proteome</keyword>
<evidence type="ECO:0000259" key="2">
    <source>
        <dbReference type="Pfam" id="PF20153"/>
    </source>
</evidence>
<dbReference type="RefSeq" id="XP_041197054.1">
    <property type="nucleotide sequence ID" value="XM_041337654.1"/>
</dbReference>
<dbReference type="Proteomes" id="UP000807769">
    <property type="component" value="Unassembled WGS sequence"/>
</dbReference>
<accession>A0A9P7EIV8</accession>
<name>A0A9P7EIV8_9AGAM</name>
<dbReference type="OrthoDB" id="2690869at2759"/>
<proteinExistence type="predicted"/>
<dbReference type="AlphaFoldDB" id="A0A9P7EIV8"/>
<gene>
    <name evidence="3" type="ORF">BJ212DRAFT_1425256</name>
</gene>
<evidence type="ECO:0000256" key="1">
    <source>
        <dbReference type="SAM" id="Phobius"/>
    </source>
</evidence>
<protein>
    <recommendedName>
        <fullName evidence="2">DUF6535 domain-containing protein</fullName>
    </recommendedName>
</protein>
<keyword evidence="1" id="KW-1133">Transmembrane helix</keyword>
<dbReference type="GeneID" id="64631670"/>
<feature type="transmembrane region" description="Helical" evidence="1">
    <location>
        <begin position="30"/>
        <end position="52"/>
    </location>
</feature>
<feature type="non-terminal residue" evidence="3">
    <location>
        <position position="369"/>
    </location>
</feature>
<organism evidence="3 4">
    <name type="scientific">Suillus subaureus</name>
    <dbReference type="NCBI Taxonomy" id="48587"/>
    <lineage>
        <taxon>Eukaryota</taxon>
        <taxon>Fungi</taxon>
        <taxon>Dikarya</taxon>
        <taxon>Basidiomycota</taxon>
        <taxon>Agaricomycotina</taxon>
        <taxon>Agaricomycetes</taxon>
        <taxon>Agaricomycetidae</taxon>
        <taxon>Boletales</taxon>
        <taxon>Suillineae</taxon>
        <taxon>Suillaceae</taxon>
        <taxon>Suillus</taxon>
    </lineage>
</organism>
<keyword evidence="1" id="KW-0472">Membrane</keyword>